<dbReference type="SMART" id="SM00958">
    <property type="entry name" value="SecA_PP_bind"/>
    <property type="match status" value="1"/>
</dbReference>
<dbReference type="InterPro" id="IPR011115">
    <property type="entry name" value="SecA_DEAD"/>
</dbReference>
<dbReference type="SUPFAM" id="SSF52540">
    <property type="entry name" value="P-loop containing nucleoside triphosphate hydrolases"/>
    <property type="match status" value="2"/>
</dbReference>
<dbReference type="InterPro" id="IPR014018">
    <property type="entry name" value="SecA_motor_DEAD"/>
</dbReference>
<dbReference type="NCBIfam" id="TIGR00963">
    <property type="entry name" value="secA"/>
    <property type="match status" value="1"/>
</dbReference>
<dbReference type="Pfam" id="PF01043">
    <property type="entry name" value="SecA_PP_bind"/>
    <property type="match status" value="1"/>
</dbReference>
<evidence type="ECO:0000313" key="20">
    <source>
        <dbReference type="Proteomes" id="UP000261764"/>
    </source>
</evidence>
<comment type="subunit">
    <text evidence="12">Monomer and homodimer. Part of the essential Sec protein translocation apparatus which comprises SecA, SecYEG and auxiliary proteins SecDF. Other proteins may also be involved.</text>
</comment>
<dbReference type="GO" id="GO:0065002">
    <property type="term" value="P:intracellular protein transmembrane transport"/>
    <property type="evidence" value="ECO:0007669"/>
    <property type="project" value="UniProtKB-UniRule"/>
</dbReference>
<keyword evidence="7 12" id="KW-0067">ATP-binding</keyword>
<name>A0A292IIG1_9MOLU</name>
<dbReference type="CDD" id="cd18803">
    <property type="entry name" value="SF2_C_secA"/>
    <property type="match status" value="1"/>
</dbReference>
<dbReference type="Gene3D" id="3.40.50.300">
    <property type="entry name" value="P-loop containing nucleotide triphosphate hydrolases"/>
    <property type="match status" value="3"/>
</dbReference>
<keyword evidence="5 12" id="KW-0963">Cytoplasm</keyword>
<evidence type="ECO:0000256" key="3">
    <source>
        <dbReference type="ARBA" id="ARBA00022448"/>
    </source>
</evidence>
<dbReference type="InterPro" id="IPR044722">
    <property type="entry name" value="SecA_SF2_C"/>
</dbReference>
<gene>
    <name evidence="12" type="primary">secA</name>
    <name evidence="19" type="ORF">MAMA39_03680</name>
</gene>
<dbReference type="PANTHER" id="PTHR30612:SF0">
    <property type="entry name" value="CHLOROPLAST PROTEIN-TRANSPORTING ATPASE"/>
    <property type="match status" value="1"/>
</dbReference>
<evidence type="ECO:0000256" key="5">
    <source>
        <dbReference type="ARBA" id="ARBA00022490"/>
    </source>
</evidence>
<sequence length="1036" mass="116565">MMIAAAKIRFVVSYLFLPNLTGYKNMLHNFFKLIAPKNRILKRAQKAAHAINALKDEYRVLTDEQLFAKSDEFIGELSNNKTLDDILVPAFAAIREAIYRETNQFAYLVQLMGAFIVHQGDFAEMVTGEGKTLTLMLVAYLNALDKKGVHIVTVNEYLAQRDAALAAKIFARLNLTVGCNTANISPWQKKEAFAKDLTYTTNSELGFDYLRDNMVYNYDDKKIRGLHFAIVDEGDSILIDEARTPLIISGQPKKDFSKYFEADKFVNSLTDDDFKIDPESRSPSLTETGMVKAEKFFNVQNLFDIENSDLFHKIGNALMACKVFENGKEYIVRDDKILIVDHFTGRVLEGRSYNSGLHQAVQAKERVPIEPENVVVATITYQSFFRLYKKLAAVSGTALTEHEEFMKIYNMVVVPVPTNRPICRKDYPDYVFGNAKIKWQAVVKHVQEIHAKGQPILIGTGSVEDSEILSNLLHEVNIKHEVLNAKNHAREAEIISHAGEKNAVTLSTNMAGRGTDIKLGEGVLELGGLYVIGTERHESRRIDNQLRGRSGRQGDVGASRFFISMSDSLFKRFAKDTIDKAIVKLGDDSFDSVFFSKMLNRTQKKVESVNFDVRKNLIDYDHVLANQRELVYKQRDKVLLAKQLKPVIDKMLGQFIVKFVNDYKDAKNQNLVVHTYLSEALNNELLGIGVSKPSHFENLNINQAVEKATTMVNNMIEHKIELITEAIATNIFKNIIIQAMDNEWIKHLDRMIKLREGVSLRSLEQTSPLNIYVKEGDLLFVSMLAKIARNVIVAICQLSTPTSQVEPVVDSVALQQRAEALARLEQIRQQNQQSFVDKNDSSEDLTTTKEPVKPPVTNPLPELDIDPVPVLTEFVKESIPTGHLQPTEDVNASFIEDDRIEEFTVDQKTQNELEAVEVIKDVVEVSSDESFSTPVSDPDSFAGVEVAQTIAKNSKPKIIATKPIVYSPAKIKVTAPIMHTVQIAKPPVRSPIKPNDAVNVANDVEQKGIFTKIEKSKKELVMELVNDKEVLIEKSN</sequence>
<evidence type="ECO:0000256" key="13">
    <source>
        <dbReference type="RuleBase" id="RU003874"/>
    </source>
</evidence>
<dbReference type="FunFam" id="3.40.50.300:FF:000429">
    <property type="entry name" value="Preprotein translocase subunit SecA"/>
    <property type="match status" value="1"/>
</dbReference>
<accession>A0A292IIG1</accession>
<dbReference type="GO" id="GO:0005886">
    <property type="term" value="C:plasma membrane"/>
    <property type="evidence" value="ECO:0007669"/>
    <property type="project" value="UniProtKB-SubCell"/>
</dbReference>
<dbReference type="GO" id="GO:0031522">
    <property type="term" value="C:cell envelope Sec protein transport complex"/>
    <property type="evidence" value="ECO:0007669"/>
    <property type="project" value="TreeGrafter"/>
</dbReference>
<reference evidence="19 20" key="1">
    <citation type="journal article" date="2015" name="Clin. Infect. Dis.">
        <title>Genomic Investigations unmask Mycoplasma amphoriforme, a new respiratory pathogen.</title>
        <authorList>
            <person name="Gillespie S.H."/>
            <person name="Ling C.L."/>
            <person name="Oravcova K."/>
            <person name="Pinheiro M."/>
            <person name="Wells L."/>
            <person name="Bryant J.M."/>
            <person name="McHugh T.D."/>
            <person name="Bebear C."/>
            <person name="Webster D."/>
            <person name="Harris S.R."/>
            <person name="Seth-Smith H.M."/>
            <person name="Thomson N.R."/>
        </authorList>
    </citation>
    <scope>NUCLEOTIDE SEQUENCE [LARGE SCALE GENOMIC DNA]</scope>
    <source>
        <strain evidence="19 20">A39</strain>
    </source>
</reference>
<evidence type="ECO:0000256" key="7">
    <source>
        <dbReference type="ARBA" id="ARBA00022840"/>
    </source>
</evidence>
<dbReference type="AlphaFoldDB" id="A0A292IIG1"/>
<dbReference type="SUPFAM" id="SSF81886">
    <property type="entry name" value="Helical scaffold and wing domains of SecA"/>
    <property type="match status" value="1"/>
</dbReference>
<dbReference type="Gene3D" id="1.10.3060.10">
    <property type="entry name" value="Helical scaffold and wing domains of SecA"/>
    <property type="match status" value="1"/>
</dbReference>
<keyword evidence="9 12" id="KW-1278">Translocase</keyword>
<dbReference type="PROSITE" id="PS51194">
    <property type="entry name" value="HELICASE_CTER"/>
    <property type="match status" value="1"/>
</dbReference>
<keyword evidence="6 12" id="KW-0547">Nucleotide-binding</keyword>
<feature type="region of interest" description="Disordered" evidence="15">
    <location>
        <begin position="832"/>
        <end position="863"/>
    </location>
</feature>
<dbReference type="Pfam" id="PF21090">
    <property type="entry name" value="P-loop_SecA"/>
    <property type="match status" value="2"/>
</dbReference>
<evidence type="ECO:0000313" key="19">
    <source>
        <dbReference type="EMBL" id="CDN40488.1"/>
    </source>
</evidence>
<feature type="binding site" evidence="12">
    <location>
        <position position="110"/>
    </location>
    <ligand>
        <name>ATP</name>
        <dbReference type="ChEBI" id="CHEBI:30616"/>
    </ligand>
</feature>
<dbReference type="PRINTS" id="PR00906">
    <property type="entry name" value="SECA"/>
</dbReference>
<evidence type="ECO:0000259" key="16">
    <source>
        <dbReference type="PROSITE" id="PS51192"/>
    </source>
</evidence>
<evidence type="ECO:0000256" key="6">
    <source>
        <dbReference type="ARBA" id="ARBA00022741"/>
    </source>
</evidence>
<keyword evidence="11 12" id="KW-0472">Membrane</keyword>
<dbReference type="GO" id="GO:0005524">
    <property type="term" value="F:ATP binding"/>
    <property type="evidence" value="ECO:0007669"/>
    <property type="project" value="UniProtKB-UniRule"/>
</dbReference>
<evidence type="ECO:0000256" key="14">
    <source>
        <dbReference type="SAM" id="Coils"/>
    </source>
</evidence>
<evidence type="ECO:0000256" key="15">
    <source>
        <dbReference type="SAM" id="MobiDB-lite"/>
    </source>
</evidence>
<evidence type="ECO:0000256" key="4">
    <source>
        <dbReference type="ARBA" id="ARBA00022475"/>
    </source>
</evidence>
<dbReference type="Pfam" id="PF07516">
    <property type="entry name" value="SecA_SW"/>
    <property type="match status" value="1"/>
</dbReference>
<keyword evidence="4 12" id="KW-1003">Cell membrane</keyword>
<feature type="coiled-coil region" evidence="14">
    <location>
        <begin position="37"/>
        <end position="64"/>
    </location>
</feature>
<keyword evidence="14" id="KW-0175">Coiled coil</keyword>
<evidence type="ECO:0000256" key="10">
    <source>
        <dbReference type="ARBA" id="ARBA00023010"/>
    </source>
</evidence>
<dbReference type="Pfam" id="PF07517">
    <property type="entry name" value="SecA_DEAD"/>
    <property type="match status" value="1"/>
</dbReference>
<evidence type="ECO:0000256" key="1">
    <source>
        <dbReference type="ARBA" id="ARBA00004170"/>
    </source>
</evidence>
<dbReference type="EMBL" id="HG937516">
    <property type="protein sequence ID" value="CDN40488.1"/>
    <property type="molecule type" value="Genomic_DNA"/>
</dbReference>
<dbReference type="InterPro" id="IPR014001">
    <property type="entry name" value="Helicase_ATP-bd"/>
</dbReference>
<dbReference type="PROSITE" id="PS51196">
    <property type="entry name" value="SECA_MOTOR_DEAD"/>
    <property type="match status" value="1"/>
</dbReference>
<comment type="similarity">
    <text evidence="2 12 13">Belongs to the SecA family.</text>
</comment>
<evidence type="ECO:0000256" key="11">
    <source>
        <dbReference type="ARBA" id="ARBA00023136"/>
    </source>
</evidence>
<dbReference type="Proteomes" id="UP000261764">
    <property type="component" value="Chromosome I"/>
</dbReference>
<evidence type="ECO:0000259" key="17">
    <source>
        <dbReference type="PROSITE" id="PS51194"/>
    </source>
</evidence>
<dbReference type="PANTHER" id="PTHR30612">
    <property type="entry name" value="SECA INNER MEMBRANE COMPONENT OF SEC PROTEIN SECRETION SYSTEM"/>
    <property type="match status" value="1"/>
</dbReference>
<evidence type="ECO:0000256" key="12">
    <source>
        <dbReference type="HAMAP-Rule" id="MF_01382"/>
    </source>
</evidence>
<dbReference type="SMART" id="SM00957">
    <property type="entry name" value="SecA_DEAD"/>
    <property type="match status" value="1"/>
</dbReference>
<evidence type="ECO:0000259" key="18">
    <source>
        <dbReference type="PROSITE" id="PS51196"/>
    </source>
</evidence>
<evidence type="ECO:0000256" key="2">
    <source>
        <dbReference type="ARBA" id="ARBA00007650"/>
    </source>
</evidence>
<feature type="compositionally biased region" description="Basic and acidic residues" evidence="15">
    <location>
        <begin position="837"/>
        <end position="852"/>
    </location>
</feature>
<feature type="domain" description="Helicase C-terminal" evidence="17">
    <location>
        <begin position="441"/>
        <end position="617"/>
    </location>
</feature>
<feature type="binding site" evidence="12">
    <location>
        <begin position="128"/>
        <end position="132"/>
    </location>
    <ligand>
        <name>ATP</name>
        <dbReference type="ChEBI" id="CHEBI:30616"/>
    </ligand>
</feature>
<dbReference type="InterPro" id="IPR001650">
    <property type="entry name" value="Helicase_C-like"/>
</dbReference>
<dbReference type="PROSITE" id="PS51192">
    <property type="entry name" value="HELICASE_ATP_BIND_1"/>
    <property type="match status" value="1"/>
</dbReference>
<dbReference type="InterPro" id="IPR011130">
    <property type="entry name" value="SecA_preprotein_X-link_dom"/>
</dbReference>
<dbReference type="EC" id="7.4.2.8" evidence="12"/>
<dbReference type="GO" id="GO:0005829">
    <property type="term" value="C:cytosol"/>
    <property type="evidence" value="ECO:0007669"/>
    <property type="project" value="TreeGrafter"/>
</dbReference>
<dbReference type="CDD" id="cd17928">
    <property type="entry name" value="DEXDc_SecA"/>
    <property type="match status" value="1"/>
</dbReference>
<feature type="domain" description="Helicase ATP-binding" evidence="16">
    <location>
        <begin position="112"/>
        <end position="269"/>
    </location>
</feature>
<dbReference type="GO" id="GO:0006605">
    <property type="term" value="P:protein targeting"/>
    <property type="evidence" value="ECO:0007669"/>
    <property type="project" value="UniProtKB-UniRule"/>
</dbReference>
<evidence type="ECO:0000256" key="9">
    <source>
        <dbReference type="ARBA" id="ARBA00022967"/>
    </source>
</evidence>
<evidence type="ECO:0000256" key="8">
    <source>
        <dbReference type="ARBA" id="ARBA00022927"/>
    </source>
</evidence>
<protein>
    <recommendedName>
        <fullName evidence="12 13">Protein translocase subunit SecA</fullName>
        <ecNumber evidence="12">7.4.2.8</ecNumber>
    </recommendedName>
</protein>
<dbReference type="Gene3D" id="3.90.1440.10">
    <property type="entry name" value="SecA, preprotein cross-linking domain"/>
    <property type="match status" value="1"/>
</dbReference>
<feature type="binding site" evidence="12">
    <location>
        <position position="516"/>
    </location>
    <ligand>
        <name>ATP</name>
        <dbReference type="ChEBI" id="CHEBI:30616"/>
    </ligand>
</feature>
<keyword evidence="20" id="KW-1185">Reference proteome</keyword>
<comment type="function">
    <text evidence="12">Part of the Sec protein translocase complex. Interacts with the SecYEG preprotein conducting channel. Has a central role in coupling the hydrolysis of ATP to the transfer of proteins into and across the cell membrane, serving as an ATP-driven molecular motor driving the stepwise translocation of polypeptide chains across the membrane.</text>
</comment>
<dbReference type="GO" id="GO:0008564">
    <property type="term" value="F:protein-exporting ATPase activity"/>
    <property type="evidence" value="ECO:0007669"/>
    <property type="project" value="UniProtKB-EC"/>
</dbReference>
<keyword evidence="3 12" id="KW-0813">Transport</keyword>
<dbReference type="InterPro" id="IPR011116">
    <property type="entry name" value="SecA_Wing/Scaffold"/>
</dbReference>
<dbReference type="InterPro" id="IPR036266">
    <property type="entry name" value="SecA_Wing/Scaffold_sf"/>
</dbReference>
<organism evidence="19 20">
    <name type="scientific">Mycoplasma amphoriforme A39</name>
    <dbReference type="NCBI Taxonomy" id="572419"/>
    <lineage>
        <taxon>Bacteria</taxon>
        <taxon>Bacillati</taxon>
        <taxon>Mycoplasmatota</taxon>
        <taxon>Mollicutes</taxon>
        <taxon>Mycoplasmataceae</taxon>
        <taxon>Mycoplasma</taxon>
    </lineage>
</organism>
<dbReference type="InterPro" id="IPR000185">
    <property type="entry name" value="SecA"/>
</dbReference>
<proteinExistence type="inferred from homology"/>
<keyword evidence="10 12" id="KW-0811">Translocation</keyword>
<feature type="domain" description="SecA family profile" evidence="18">
    <location>
        <begin position="26"/>
        <end position="594"/>
    </location>
</feature>
<dbReference type="InterPro" id="IPR027417">
    <property type="entry name" value="P-loop_NTPase"/>
</dbReference>
<dbReference type="HAMAP" id="MF_01382">
    <property type="entry name" value="SecA"/>
    <property type="match status" value="1"/>
</dbReference>
<dbReference type="SUPFAM" id="SSF81767">
    <property type="entry name" value="Pre-protein crosslinking domain of SecA"/>
    <property type="match status" value="1"/>
</dbReference>
<dbReference type="GO" id="GO:0043952">
    <property type="term" value="P:protein transport by the Sec complex"/>
    <property type="evidence" value="ECO:0007669"/>
    <property type="project" value="TreeGrafter"/>
</dbReference>
<dbReference type="KEGG" id="mamp:MAMA39_03680"/>
<keyword evidence="8 12" id="KW-0653">Protein transport</keyword>
<comment type="subcellular location">
    <subcellularLocation>
        <location evidence="12">Cell membrane</location>
        <topology evidence="12">Peripheral membrane protein</topology>
        <orientation evidence="12">Cytoplasmic side</orientation>
    </subcellularLocation>
    <subcellularLocation>
        <location evidence="12">Cytoplasm</location>
    </subcellularLocation>
    <subcellularLocation>
        <location evidence="1">Membrane</location>
        <topology evidence="1">Peripheral membrane protein</topology>
    </subcellularLocation>
    <text evidence="12">Distribution is 50-50.</text>
</comment>
<dbReference type="GO" id="GO:0017038">
    <property type="term" value="P:protein import"/>
    <property type="evidence" value="ECO:0007669"/>
    <property type="project" value="InterPro"/>
</dbReference>
<dbReference type="InterPro" id="IPR036670">
    <property type="entry name" value="SecA_X-link_sf"/>
</dbReference>
<comment type="catalytic activity">
    <reaction evidence="12">
        <text>ATP + H2O + cellular proteinSide 1 = ADP + phosphate + cellular proteinSide 2.</text>
        <dbReference type="EC" id="7.4.2.8"/>
    </reaction>
</comment>